<comment type="similarity">
    <text evidence="2">Belongs to the RIB43A family.</text>
</comment>
<evidence type="ECO:0000256" key="5">
    <source>
        <dbReference type="ARBA" id="ARBA00023054"/>
    </source>
</evidence>
<dbReference type="CTD" id="26150"/>
<dbReference type="InterPro" id="IPR008805">
    <property type="entry name" value="RIB43A"/>
</dbReference>
<keyword evidence="12" id="KW-1185">Reference proteome</keyword>
<feature type="compositionally biased region" description="Polar residues" evidence="10">
    <location>
        <begin position="333"/>
        <end position="342"/>
    </location>
</feature>
<name>A0A8C5EV49_GOUWI</name>
<sequence>MLPFHLPCDRMARESLQRQRNKEAERQLRIFNDRVRTIGVDLASLDFQIKEKKEQEAAAKKRENELDANMLRDSKVASILQRRDAQEQKEVKKAVATFRHQHQQFCQRREFDLNDPDWLKKTKPCDAQMMPPGLLGEDVGAESRKQRQKEQMKEWIHQQKQEQKAARDQQWLEEQRYNQSKAEMENMADQLQSLELEERKAAVVATKYYNMAQIEEKQRLEEASSHLSGQLGETELCSSSDRRSPPQSVQQVVQYQKQQMEEMRRRKEQKKEEEEKLDGVRLGSARSALLMERQQARMNKELRRHMDTTNAQLAKIIKEQKSEMERGGIDDSFFSQFNTCSR</sequence>
<dbReference type="Proteomes" id="UP000694680">
    <property type="component" value="Chromosome 6"/>
</dbReference>
<evidence type="ECO:0000256" key="1">
    <source>
        <dbReference type="ARBA" id="ARBA00004611"/>
    </source>
</evidence>
<comment type="subcellular location">
    <subcellularLocation>
        <location evidence="1">Cytoplasm</location>
        <location evidence="1">Cytoskeleton</location>
        <location evidence="1">Flagellum axoneme</location>
    </subcellularLocation>
</comment>
<evidence type="ECO:0000256" key="6">
    <source>
        <dbReference type="ARBA" id="ARBA00023069"/>
    </source>
</evidence>
<reference evidence="11" key="1">
    <citation type="submission" date="2020-06" db="EMBL/GenBank/DDBJ databases">
        <authorList>
            <consortium name="Wellcome Sanger Institute Data Sharing"/>
        </authorList>
    </citation>
    <scope>NUCLEOTIDE SEQUENCE [LARGE SCALE GENOMIC DNA]</scope>
</reference>
<evidence type="ECO:0000256" key="4">
    <source>
        <dbReference type="ARBA" id="ARBA00022846"/>
    </source>
</evidence>
<feature type="compositionally biased region" description="Basic and acidic residues" evidence="10">
    <location>
        <begin position="141"/>
        <end position="167"/>
    </location>
</feature>
<evidence type="ECO:0000313" key="11">
    <source>
        <dbReference type="Ensembl" id="ENSGWIP00000026354.1"/>
    </source>
</evidence>
<evidence type="ECO:0000256" key="9">
    <source>
        <dbReference type="ARBA" id="ARBA00046435"/>
    </source>
</evidence>
<feature type="region of interest" description="Disordered" evidence="10">
    <location>
        <begin position="225"/>
        <end position="279"/>
    </location>
</feature>
<dbReference type="RefSeq" id="XP_028305343.1">
    <property type="nucleotide sequence ID" value="XM_028449542.1"/>
</dbReference>
<evidence type="ECO:0000256" key="3">
    <source>
        <dbReference type="ARBA" id="ARBA00022490"/>
    </source>
</evidence>
<dbReference type="AlphaFoldDB" id="A0A8C5EV49"/>
<keyword evidence="6" id="KW-0969">Cilium</keyword>
<keyword evidence="5" id="KW-0175">Coiled coil</keyword>
<dbReference type="GeneID" id="114464891"/>
<feature type="region of interest" description="Disordered" evidence="10">
    <location>
        <begin position="123"/>
        <end position="170"/>
    </location>
</feature>
<dbReference type="OrthoDB" id="429119at2759"/>
<reference evidence="11" key="2">
    <citation type="submission" date="2025-08" db="UniProtKB">
        <authorList>
            <consortium name="Ensembl"/>
        </authorList>
    </citation>
    <scope>IDENTIFICATION</scope>
</reference>
<evidence type="ECO:0000256" key="10">
    <source>
        <dbReference type="SAM" id="MobiDB-lite"/>
    </source>
</evidence>
<keyword evidence="4" id="KW-0282">Flagellum</keyword>
<feature type="compositionally biased region" description="Low complexity" evidence="10">
    <location>
        <begin position="247"/>
        <end position="258"/>
    </location>
</feature>
<feature type="region of interest" description="Disordered" evidence="10">
    <location>
        <begin position="322"/>
        <end position="342"/>
    </location>
</feature>
<organism evidence="11 12">
    <name type="scientific">Gouania willdenowi</name>
    <name type="common">Blunt-snouted clingfish</name>
    <name type="synonym">Lepadogaster willdenowi</name>
    <dbReference type="NCBI Taxonomy" id="441366"/>
    <lineage>
        <taxon>Eukaryota</taxon>
        <taxon>Metazoa</taxon>
        <taxon>Chordata</taxon>
        <taxon>Craniata</taxon>
        <taxon>Vertebrata</taxon>
        <taxon>Euteleostomi</taxon>
        <taxon>Actinopterygii</taxon>
        <taxon>Neopterygii</taxon>
        <taxon>Teleostei</taxon>
        <taxon>Neoteleostei</taxon>
        <taxon>Acanthomorphata</taxon>
        <taxon>Ovalentaria</taxon>
        <taxon>Blenniimorphae</taxon>
        <taxon>Blenniiformes</taxon>
        <taxon>Gobiesocoidei</taxon>
        <taxon>Gobiesocidae</taxon>
        <taxon>Gobiesocinae</taxon>
        <taxon>Gouania</taxon>
    </lineage>
</organism>
<comment type="subunit">
    <text evidence="9">Microtubule inner protein component of sperm flagellar doublet microtubules.</text>
</comment>
<evidence type="ECO:0000256" key="7">
    <source>
        <dbReference type="ARBA" id="ARBA00023212"/>
    </source>
</evidence>
<dbReference type="Pfam" id="PF05914">
    <property type="entry name" value="RIB43A"/>
    <property type="match status" value="2"/>
</dbReference>
<proteinExistence type="inferred from homology"/>
<reference evidence="11" key="3">
    <citation type="submission" date="2025-09" db="UniProtKB">
        <authorList>
            <consortium name="Ensembl"/>
        </authorList>
    </citation>
    <scope>IDENTIFICATION</scope>
</reference>
<keyword evidence="8" id="KW-0966">Cell projection</keyword>
<dbReference type="PANTHER" id="PTHR14517">
    <property type="entry name" value="RIB43A-RELATED"/>
    <property type="match status" value="1"/>
</dbReference>
<evidence type="ECO:0000256" key="8">
    <source>
        <dbReference type="ARBA" id="ARBA00023273"/>
    </source>
</evidence>
<protein>
    <submittedName>
        <fullName evidence="11">RIB43A-like with coiled-coils protein 2</fullName>
    </submittedName>
</protein>
<gene>
    <name evidence="11" type="primary">ribc2</name>
</gene>
<keyword evidence="7" id="KW-0206">Cytoskeleton</keyword>
<keyword evidence="3" id="KW-0963">Cytoplasm</keyword>
<dbReference type="Ensembl" id="ENSGWIT00000028784.1">
    <property type="protein sequence ID" value="ENSGWIP00000026354.1"/>
    <property type="gene ID" value="ENSGWIG00000013843.1"/>
</dbReference>
<feature type="compositionally biased region" description="Basic and acidic residues" evidence="10">
    <location>
        <begin position="259"/>
        <end position="279"/>
    </location>
</feature>
<dbReference type="PANTHER" id="PTHR14517:SF10">
    <property type="entry name" value="RIB43A-LIKE WITH COILED-COILS PROTEIN 2"/>
    <property type="match status" value="1"/>
</dbReference>
<evidence type="ECO:0000313" key="12">
    <source>
        <dbReference type="Proteomes" id="UP000694680"/>
    </source>
</evidence>
<accession>A0A8C5EV49</accession>
<evidence type="ECO:0000256" key="2">
    <source>
        <dbReference type="ARBA" id="ARBA00006875"/>
    </source>
</evidence>